<dbReference type="InterPro" id="IPR009014">
    <property type="entry name" value="Transketo_C/PFOR_II"/>
</dbReference>
<name>A0ABN6SNI3_9CREN</name>
<dbReference type="SUPFAM" id="SSF52922">
    <property type="entry name" value="TK C-terminal domain-like"/>
    <property type="match status" value="1"/>
</dbReference>
<dbReference type="Proteomes" id="UP001060771">
    <property type="component" value="Chromosome"/>
</dbReference>
<comment type="catalytic activity">
    <reaction evidence="4">
        <text>a 2-oxocarboxylate + 2 oxidized [2Fe-2S]-[ferredoxin] + CoA = an acyl-CoA + 2 reduced [2Fe-2S]-[ferredoxin] + CO2 + H(+)</text>
        <dbReference type="Rhea" id="RHEA:42316"/>
        <dbReference type="Rhea" id="RHEA-COMP:10000"/>
        <dbReference type="Rhea" id="RHEA-COMP:10001"/>
        <dbReference type="ChEBI" id="CHEBI:15378"/>
        <dbReference type="ChEBI" id="CHEBI:16526"/>
        <dbReference type="ChEBI" id="CHEBI:33737"/>
        <dbReference type="ChEBI" id="CHEBI:33738"/>
        <dbReference type="ChEBI" id="CHEBI:35179"/>
        <dbReference type="ChEBI" id="CHEBI:57287"/>
        <dbReference type="ChEBI" id="CHEBI:58342"/>
        <dbReference type="EC" id="1.2.7.11"/>
    </reaction>
</comment>
<dbReference type="Gene3D" id="3.40.50.920">
    <property type="match status" value="1"/>
</dbReference>
<keyword evidence="3" id="KW-0560">Oxidoreductase</keyword>
<evidence type="ECO:0000256" key="4">
    <source>
        <dbReference type="ARBA" id="ARBA00048893"/>
    </source>
</evidence>
<organism evidence="7 8">
    <name type="scientific">Vulcanisaeta souniana JCM 11219</name>
    <dbReference type="NCBI Taxonomy" id="1293586"/>
    <lineage>
        <taxon>Archaea</taxon>
        <taxon>Thermoproteota</taxon>
        <taxon>Thermoprotei</taxon>
        <taxon>Thermoproteales</taxon>
        <taxon>Thermoproteaceae</taxon>
        <taxon>Vulcanisaeta</taxon>
    </lineage>
</organism>
<dbReference type="EMBL" id="AP026830">
    <property type="protein sequence ID" value="BDR91427.1"/>
    <property type="molecule type" value="Genomic_DNA"/>
</dbReference>
<evidence type="ECO:0000313" key="8">
    <source>
        <dbReference type="Proteomes" id="UP001060771"/>
    </source>
</evidence>
<protein>
    <recommendedName>
        <fullName evidence="2">2-oxoacid oxidoreductase (ferredoxin)</fullName>
        <ecNumber evidence="2">1.2.7.11</ecNumber>
    </recommendedName>
</protein>
<dbReference type="InterPro" id="IPR029061">
    <property type="entry name" value="THDP-binding"/>
</dbReference>
<evidence type="ECO:0000256" key="3">
    <source>
        <dbReference type="ARBA" id="ARBA00023002"/>
    </source>
</evidence>
<dbReference type="InterPro" id="IPR002880">
    <property type="entry name" value="Pyrv_Fd/Flavodoxin_OxRdtase_N"/>
</dbReference>
<feature type="domain" description="Pyruvate:ferredoxin oxidoreductase core" evidence="6">
    <location>
        <begin position="302"/>
        <end position="407"/>
    </location>
</feature>
<dbReference type="Pfam" id="PF01855">
    <property type="entry name" value="POR_N"/>
    <property type="match status" value="1"/>
</dbReference>
<evidence type="ECO:0000259" key="5">
    <source>
        <dbReference type="Pfam" id="PF01855"/>
    </source>
</evidence>
<dbReference type="PANTHER" id="PTHR32154">
    <property type="entry name" value="PYRUVATE-FLAVODOXIN OXIDOREDUCTASE-RELATED"/>
    <property type="match status" value="1"/>
</dbReference>
<dbReference type="CDD" id="cd07034">
    <property type="entry name" value="TPP_PYR_PFOR_IOR-alpha_like"/>
    <property type="match status" value="1"/>
</dbReference>
<sequence length="435" mass="48416">MVRVIITKGTNNKREEEVRGMSVSALESKRLDMVLKGDEDVEVVGTGTDAVAYALMLADVDVTSAYPIRPYGGVMQTVARLIADGYMKAEYIVAAHEHDQFEIVKHASAVGARTFVGSSGVGWLLAIEAIVATSTDRYPVVALIGNRALDDPGAYGVEHNDALMVRDVGWLLTWVDAAQEALDTTLIAYRVAEDPRIMLPVGISMDGAFLTHSEHAFKIPPKSKVQKFLPPYDLGNRKLHPSNVISVAPQVNEDWVTELRKQMDEAMKNARKVIEEAYRDFAKIFGRDYGNPFVEPYMVEDADVVMIGMGTVSKPIKEAVRRLRARGEKVGFLRIRWFRPFPTEDIIRYLSGVKVAAVVDRDYSFGSPFDGGAVFTEIRSALYEAEHRPLMMNFIGGLGGREITYNDAINMFNMALDAARKGKVEQRVIWYGVRE</sequence>
<evidence type="ECO:0000256" key="1">
    <source>
        <dbReference type="ARBA" id="ARBA00011631"/>
    </source>
</evidence>
<dbReference type="InterPro" id="IPR033412">
    <property type="entry name" value="PFOR_II"/>
</dbReference>
<dbReference type="Gene3D" id="3.40.50.970">
    <property type="match status" value="1"/>
</dbReference>
<dbReference type="InterPro" id="IPR050722">
    <property type="entry name" value="Pyruvate:ferred/Flavod_OxRd"/>
</dbReference>
<feature type="domain" description="Pyruvate flavodoxin/ferredoxin oxidoreductase pyrimidine binding" evidence="5">
    <location>
        <begin position="54"/>
        <end position="277"/>
    </location>
</feature>
<comment type="subunit">
    <text evidence="1">Heterodimer composed of an alpha and a beta subunit.</text>
</comment>
<evidence type="ECO:0000259" key="6">
    <source>
        <dbReference type="Pfam" id="PF17147"/>
    </source>
</evidence>
<accession>A0ABN6SNI3</accession>
<evidence type="ECO:0000256" key="2">
    <source>
        <dbReference type="ARBA" id="ARBA00012691"/>
    </source>
</evidence>
<proteinExistence type="predicted"/>
<evidence type="ECO:0000313" key="7">
    <source>
        <dbReference type="EMBL" id="BDR91427.1"/>
    </source>
</evidence>
<dbReference type="EC" id="1.2.7.11" evidence="2"/>
<keyword evidence="8" id="KW-1185">Reference proteome</keyword>
<dbReference type="Pfam" id="PF17147">
    <property type="entry name" value="PFOR_II"/>
    <property type="match status" value="1"/>
</dbReference>
<reference evidence="8" key="1">
    <citation type="submission" date="2022-09" db="EMBL/GenBank/DDBJ databases">
        <title>Complete genome sequence of Vulcanisaeta souniana.</title>
        <authorList>
            <person name="Kato S."/>
            <person name="Itoh T."/>
            <person name="Ohkuma M."/>
        </authorList>
    </citation>
    <scope>NUCLEOTIDE SEQUENCE [LARGE SCALE GENOMIC DNA]</scope>
    <source>
        <strain evidence="8">JCM 11219</strain>
    </source>
</reference>
<dbReference type="SUPFAM" id="SSF52518">
    <property type="entry name" value="Thiamin diphosphate-binding fold (THDP-binding)"/>
    <property type="match status" value="1"/>
</dbReference>
<dbReference type="PANTHER" id="PTHR32154:SF30">
    <property type="entry name" value="2-OXOACID OXIDOREDUCTASE (FERREDOXIN)"/>
    <property type="match status" value="1"/>
</dbReference>
<gene>
    <name evidence="7" type="ORF">Vsou_05200</name>
</gene>